<evidence type="ECO:0000256" key="2">
    <source>
        <dbReference type="ARBA" id="ARBA00022664"/>
    </source>
</evidence>
<feature type="compositionally biased region" description="Basic and acidic residues" evidence="6">
    <location>
        <begin position="711"/>
        <end position="810"/>
    </location>
</feature>
<dbReference type="PROSITE" id="PS50020">
    <property type="entry name" value="WW_DOMAIN_2"/>
    <property type="match status" value="2"/>
</dbReference>
<keyword evidence="4" id="KW-0508">mRNA splicing</keyword>
<dbReference type="Pfam" id="PF00397">
    <property type="entry name" value="WW"/>
    <property type="match status" value="2"/>
</dbReference>
<dbReference type="InterPro" id="IPR036020">
    <property type="entry name" value="WW_dom_sf"/>
</dbReference>
<feature type="region of interest" description="Disordered" evidence="6">
    <location>
        <begin position="636"/>
        <end position="834"/>
    </location>
</feature>
<dbReference type="SMART" id="SM00441">
    <property type="entry name" value="FF"/>
    <property type="match status" value="4"/>
</dbReference>
<keyword evidence="3" id="KW-0677">Repeat</keyword>
<evidence type="ECO:0000313" key="10">
    <source>
        <dbReference type="Proteomes" id="UP000807342"/>
    </source>
</evidence>
<accession>A0A9P5X821</accession>
<dbReference type="InterPro" id="IPR036517">
    <property type="entry name" value="FF_domain_sf"/>
</dbReference>
<dbReference type="CDD" id="cd00201">
    <property type="entry name" value="WW"/>
    <property type="match status" value="2"/>
</dbReference>
<evidence type="ECO:0000259" key="8">
    <source>
        <dbReference type="PROSITE" id="PS51676"/>
    </source>
</evidence>
<dbReference type="InterPro" id="IPR002713">
    <property type="entry name" value="FF_domain"/>
</dbReference>
<feature type="region of interest" description="Disordered" evidence="6">
    <location>
        <begin position="132"/>
        <end position="172"/>
    </location>
</feature>
<dbReference type="FunFam" id="1.10.10.440:FF:000013">
    <property type="entry name" value="pre-mRNA-processing protein 40A isoform X1"/>
    <property type="match status" value="1"/>
</dbReference>
<dbReference type="SUPFAM" id="SSF51045">
    <property type="entry name" value="WW domain"/>
    <property type="match status" value="2"/>
</dbReference>
<dbReference type="OrthoDB" id="187617at2759"/>
<evidence type="ECO:0000313" key="9">
    <source>
        <dbReference type="EMBL" id="KAF9446203.1"/>
    </source>
</evidence>
<dbReference type="Gene3D" id="1.10.10.440">
    <property type="entry name" value="FF domain"/>
    <property type="match status" value="4"/>
</dbReference>
<dbReference type="PROSITE" id="PS51676">
    <property type="entry name" value="FF"/>
    <property type="match status" value="1"/>
</dbReference>
<evidence type="ECO:0000259" key="7">
    <source>
        <dbReference type="PROSITE" id="PS50020"/>
    </source>
</evidence>
<evidence type="ECO:0000256" key="5">
    <source>
        <dbReference type="ARBA" id="ARBA00023242"/>
    </source>
</evidence>
<dbReference type="Proteomes" id="UP000807342">
    <property type="component" value="Unassembled WGS sequence"/>
</dbReference>
<dbReference type="SMART" id="SM00456">
    <property type="entry name" value="WW"/>
    <property type="match status" value="2"/>
</dbReference>
<dbReference type="PANTHER" id="PTHR11864:SF0">
    <property type="entry name" value="PRP40 PRE-MRNA PROCESSING FACTOR 40 HOMOLOG A (YEAST)"/>
    <property type="match status" value="1"/>
</dbReference>
<dbReference type="EMBL" id="MU151258">
    <property type="protein sequence ID" value="KAF9446203.1"/>
    <property type="molecule type" value="Genomic_DNA"/>
</dbReference>
<feature type="compositionally biased region" description="Low complexity" evidence="6">
    <location>
        <begin position="139"/>
        <end position="150"/>
    </location>
</feature>
<evidence type="ECO:0000256" key="3">
    <source>
        <dbReference type="ARBA" id="ARBA00022737"/>
    </source>
</evidence>
<feature type="compositionally biased region" description="Polar residues" evidence="6">
    <location>
        <begin position="151"/>
        <end position="164"/>
    </location>
</feature>
<dbReference type="PANTHER" id="PTHR11864">
    <property type="entry name" value="PRE-MRNA-PROCESSING PROTEIN PRP40"/>
    <property type="match status" value="1"/>
</dbReference>
<dbReference type="Gene3D" id="2.20.70.10">
    <property type="match status" value="2"/>
</dbReference>
<evidence type="ECO:0000256" key="1">
    <source>
        <dbReference type="ARBA" id="ARBA00004123"/>
    </source>
</evidence>
<gene>
    <name evidence="9" type="ORF">P691DRAFT_777035</name>
</gene>
<dbReference type="SUPFAM" id="SSF81698">
    <property type="entry name" value="FF domain"/>
    <property type="match status" value="5"/>
</dbReference>
<feature type="domain" description="WW" evidence="7">
    <location>
        <begin position="1"/>
        <end position="31"/>
    </location>
</feature>
<dbReference type="GO" id="GO:0003723">
    <property type="term" value="F:RNA binding"/>
    <property type="evidence" value="ECO:0007669"/>
    <property type="project" value="TreeGrafter"/>
</dbReference>
<reference evidence="9" key="1">
    <citation type="submission" date="2020-11" db="EMBL/GenBank/DDBJ databases">
        <authorList>
            <consortium name="DOE Joint Genome Institute"/>
            <person name="Ahrendt S."/>
            <person name="Riley R."/>
            <person name="Andreopoulos W."/>
            <person name="Labutti K."/>
            <person name="Pangilinan J."/>
            <person name="Ruiz-Duenas F.J."/>
            <person name="Barrasa J.M."/>
            <person name="Sanchez-Garcia M."/>
            <person name="Camarero S."/>
            <person name="Miyauchi S."/>
            <person name="Serrano A."/>
            <person name="Linde D."/>
            <person name="Babiker R."/>
            <person name="Drula E."/>
            <person name="Ayuso-Fernandez I."/>
            <person name="Pacheco R."/>
            <person name="Padilla G."/>
            <person name="Ferreira P."/>
            <person name="Barriuso J."/>
            <person name="Kellner H."/>
            <person name="Castanera R."/>
            <person name="Alfaro M."/>
            <person name="Ramirez L."/>
            <person name="Pisabarro A.G."/>
            <person name="Kuo A."/>
            <person name="Tritt A."/>
            <person name="Lipzen A."/>
            <person name="He G."/>
            <person name="Yan M."/>
            <person name="Ng V."/>
            <person name="Cullen D."/>
            <person name="Martin F."/>
            <person name="Rosso M.-N."/>
            <person name="Henrissat B."/>
            <person name="Hibbett D."/>
            <person name="Martinez A.T."/>
            <person name="Grigoriev I.V."/>
        </authorList>
    </citation>
    <scope>NUCLEOTIDE SEQUENCE</scope>
    <source>
        <strain evidence="9">MF-IS2</strain>
    </source>
</reference>
<proteinExistence type="predicted"/>
<dbReference type="AlphaFoldDB" id="A0A9P5X821"/>
<feature type="domain" description="FF" evidence="8">
    <location>
        <begin position="416"/>
        <end position="477"/>
    </location>
</feature>
<comment type="caution">
    <text evidence="9">The sequence shown here is derived from an EMBL/GenBank/DDBJ whole genome shotgun (WGS) entry which is preliminary data.</text>
</comment>
<evidence type="ECO:0000256" key="6">
    <source>
        <dbReference type="SAM" id="MobiDB-lite"/>
    </source>
</evidence>
<dbReference type="InterPro" id="IPR001202">
    <property type="entry name" value="WW_dom"/>
</dbReference>
<keyword evidence="5" id="KW-0539">Nucleus</keyword>
<evidence type="ECO:0008006" key="11">
    <source>
        <dbReference type="Google" id="ProtNLM"/>
    </source>
</evidence>
<feature type="compositionally biased region" description="Basic and acidic residues" evidence="6">
    <location>
        <begin position="660"/>
        <end position="704"/>
    </location>
</feature>
<dbReference type="GO" id="GO:0071004">
    <property type="term" value="C:U2-type prespliceosome"/>
    <property type="evidence" value="ECO:0007669"/>
    <property type="project" value="TreeGrafter"/>
</dbReference>
<sequence length="834" mass="96711">MNIWTEHRNPEGRTYWFNTGTKQSVWEKPDDLKTSFERALSKTKWKEYFSNGRKYYYNTETKESKWEMPEDVLLYIDQVQEGGKDGPAGQDARYSVNGISPMNPSLNTYTSQPRAIAAPGFTPVGGTQGALVPMGGADTSSSTPSSQPQQANGTSAPNAGTPSLTVGAHTGSNGLPLAANSVLPARPHLPDDPVIPHNGFATVEEGEKAFVHLLKKAGVDANWTWDQTMRAIITDPLYKALNTLAEKKTCWEKYTNGLRAKEQEEKEARLAKLRPALRNMLKGNPNVFHYTTFRTADKLFAQHPIWQQGRIESERKLIFEEYVTELKQREMQESRAARTRSVSKVVALFKELNVDVVTRWKTAHNLVMESDECKADPELQKLPTLDILLAFEDYSRVREREYEEQTRRAQVEKTRKERKAREAFKALLQDLVNEGRIRARSKWRDVYPRFKGDERYLNMLGNPGSNPLELFWDIVDALDQKLDAKVAAVEDVLRQWSPPGTEVEKPTVEVDGDVKMGEAEKGFVVGVDTNEQDFMKVLEAGATESVGQLGKEDLHDVFKALKDAASKKQADEKRRAERKQRHLQDDLRYAMKKLSDSIDITLPYEEVVALIEHLPEYKAIDDDDGRRAAFSKYVKRQKERMREAASEDGASTTSRKRKEPHKEHKEDRDRDRDREREREREKDREYRERDRERDRDRKDYDRGSRSSRHHRYDDHEERRTRDYGRERDRDDRDRDGYRSSRHKDDERRRDSGRKSSRADYYGKEWDGTPKRERERSTSVYRDEPKEKRDWDGGSHEDRAEKRPRYDRDDAPSEEMEVDKRDPSARAETPEEGEI</sequence>
<dbReference type="GO" id="GO:0045292">
    <property type="term" value="P:mRNA cis splicing, via spliceosome"/>
    <property type="evidence" value="ECO:0007669"/>
    <property type="project" value="InterPro"/>
</dbReference>
<protein>
    <recommendedName>
        <fullName evidence="11">Pre-mRNA-processing protein prp40</fullName>
    </recommendedName>
</protein>
<organism evidence="9 10">
    <name type="scientific">Macrolepiota fuliginosa MF-IS2</name>
    <dbReference type="NCBI Taxonomy" id="1400762"/>
    <lineage>
        <taxon>Eukaryota</taxon>
        <taxon>Fungi</taxon>
        <taxon>Dikarya</taxon>
        <taxon>Basidiomycota</taxon>
        <taxon>Agaricomycotina</taxon>
        <taxon>Agaricomycetes</taxon>
        <taxon>Agaricomycetidae</taxon>
        <taxon>Agaricales</taxon>
        <taxon>Agaricineae</taxon>
        <taxon>Agaricaceae</taxon>
        <taxon>Macrolepiota</taxon>
    </lineage>
</organism>
<comment type="subcellular location">
    <subcellularLocation>
        <location evidence="1">Nucleus</location>
    </subcellularLocation>
</comment>
<name>A0A9P5X821_9AGAR</name>
<dbReference type="GO" id="GO:0005685">
    <property type="term" value="C:U1 snRNP"/>
    <property type="evidence" value="ECO:0007669"/>
    <property type="project" value="TreeGrafter"/>
</dbReference>
<dbReference type="InterPro" id="IPR039726">
    <property type="entry name" value="Prp40-like"/>
</dbReference>
<feature type="domain" description="WW" evidence="7">
    <location>
        <begin position="45"/>
        <end position="71"/>
    </location>
</feature>
<keyword evidence="10" id="KW-1185">Reference proteome</keyword>
<feature type="compositionally biased region" description="Basic and acidic residues" evidence="6">
    <location>
        <begin position="817"/>
        <end position="828"/>
    </location>
</feature>
<evidence type="ECO:0000256" key="4">
    <source>
        <dbReference type="ARBA" id="ARBA00023187"/>
    </source>
</evidence>
<keyword evidence="2" id="KW-0507">mRNA processing</keyword>
<dbReference type="Pfam" id="PF01846">
    <property type="entry name" value="FF"/>
    <property type="match status" value="2"/>
</dbReference>